<dbReference type="Proteomes" id="UP000188879">
    <property type="component" value="Unassembled WGS sequence"/>
</dbReference>
<gene>
    <name evidence="3" type="ORF">BKE38_16985</name>
</gene>
<dbReference type="CDD" id="cd13578">
    <property type="entry name" value="PBP2_Bug27"/>
    <property type="match status" value="1"/>
</dbReference>
<dbReference type="InterPro" id="IPR042100">
    <property type="entry name" value="Bug_dom1"/>
</dbReference>
<dbReference type="RefSeq" id="WP_076958510.1">
    <property type="nucleotide sequence ID" value="NZ_MLCO01000175.1"/>
</dbReference>
<dbReference type="OrthoDB" id="7251839at2"/>
<dbReference type="AlphaFoldDB" id="A0A1V2H224"/>
<organism evidence="3 4">
    <name type="scientific">Teichococcus deserti</name>
    <dbReference type="NCBI Taxonomy" id="1817963"/>
    <lineage>
        <taxon>Bacteria</taxon>
        <taxon>Pseudomonadati</taxon>
        <taxon>Pseudomonadota</taxon>
        <taxon>Alphaproteobacteria</taxon>
        <taxon>Acetobacterales</taxon>
        <taxon>Roseomonadaceae</taxon>
        <taxon>Roseomonas</taxon>
    </lineage>
</organism>
<comment type="similarity">
    <text evidence="1">Belongs to the UPF0065 (bug) family.</text>
</comment>
<keyword evidence="4" id="KW-1185">Reference proteome</keyword>
<reference evidence="3 4" key="1">
    <citation type="submission" date="2016-10" db="EMBL/GenBank/DDBJ databases">
        <title>Draft Genome sequence of Roseomonas sp. strain M3.</title>
        <authorList>
            <person name="Subhash Y."/>
            <person name="Lee S."/>
        </authorList>
    </citation>
    <scope>NUCLEOTIDE SEQUENCE [LARGE SCALE GENOMIC DNA]</scope>
    <source>
        <strain evidence="3 4">M3</strain>
    </source>
</reference>
<evidence type="ECO:0000313" key="4">
    <source>
        <dbReference type="Proteomes" id="UP000188879"/>
    </source>
</evidence>
<dbReference type="Gene3D" id="3.40.190.10">
    <property type="entry name" value="Periplasmic binding protein-like II"/>
    <property type="match status" value="1"/>
</dbReference>
<accession>A0A1V2H224</accession>
<dbReference type="PIRSF" id="PIRSF017082">
    <property type="entry name" value="YflP"/>
    <property type="match status" value="1"/>
</dbReference>
<dbReference type="PANTHER" id="PTHR42928">
    <property type="entry name" value="TRICARBOXYLATE-BINDING PROTEIN"/>
    <property type="match status" value="1"/>
</dbReference>
<protein>
    <submittedName>
        <fullName evidence="3">Transcriptional initiation protein Tat</fullName>
    </submittedName>
</protein>
<keyword evidence="2" id="KW-0732">Signal</keyword>
<dbReference type="Pfam" id="PF03401">
    <property type="entry name" value="TctC"/>
    <property type="match status" value="1"/>
</dbReference>
<evidence type="ECO:0000313" key="3">
    <source>
        <dbReference type="EMBL" id="ONG50993.1"/>
    </source>
</evidence>
<evidence type="ECO:0000256" key="2">
    <source>
        <dbReference type="SAM" id="SignalP"/>
    </source>
</evidence>
<proteinExistence type="inferred from homology"/>
<sequence length="329" mass="34659">MTMLAASRRRLLALTAAGLAMPQISRAQSWPSRPIRVIVPFATGGGTDVTMRMLAPKLSEILGQSVVIENRPGAGSTVGTDFVAKSAPDGSTFVLATLSSTGIAVGLYANLPYDPVKDLAAIAPTVFIPICLGVTAKGWDVRDLSGFVAALKARPNAYSYGSSGVGTTGHIASSNFLRQVGAQAEHVPYRGAGQSFTALVSGETQFTHDIPSLLKPFHEAGQVRCLFVNTPERSPLMPDMPTAAEVGLPDYKAYSWYGLFGPAGTPKPIQERLAAAVDTALADPAIKARLDELGTPGMRGYTPDRFAAYVAEEVKIWAPLVKASGARVE</sequence>
<dbReference type="Gene3D" id="3.40.190.150">
    <property type="entry name" value="Bordetella uptake gene, domain 1"/>
    <property type="match status" value="1"/>
</dbReference>
<feature type="chain" id="PRO_5012934336" evidence="2">
    <location>
        <begin position="28"/>
        <end position="329"/>
    </location>
</feature>
<dbReference type="EMBL" id="MLCO01000175">
    <property type="protein sequence ID" value="ONG50993.1"/>
    <property type="molecule type" value="Genomic_DNA"/>
</dbReference>
<dbReference type="PANTHER" id="PTHR42928:SF5">
    <property type="entry name" value="BLR1237 PROTEIN"/>
    <property type="match status" value="1"/>
</dbReference>
<comment type="caution">
    <text evidence="3">The sequence shown here is derived from an EMBL/GenBank/DDBJ whole genome shotgun (WGS) entry which is preliminary data.</text>
</comment>
<name>A0A1V2H224_9PROT</name>
<dbReference type="InterPro" id="IPR005064">
    <property type="entry name" value="BUG"/>
</dbReference>
<dbReference type="SUPFAM" id="SSF53850">
    <property type="entry name" value="Periplasmic binding protein-like II"/>
    <property type="match status" value="1"/>
</dbReference>
<feature type="signal peptide" evidence="2">
    <location>
        <begin position="1"/>
        <end position="27"/>
    </location>
</feature>
<evidence type="ECO:0000256" key="1">
    <source>
        <dbReference type="ARBA" id="ARBA00006987"/>
    </source>
</evidence>